<dbReference type="PROSITE" id="PS51465">
    <property type="entry name" value="KAZAL_2"/>
    <property type="match status" value="1"/>
</dbReference>
<protein>
    <recommendedName>
        <fullName evidence="1">Kazal-like domain-containing protein</fullName>
    </recommendedName>
</protein>
<dbReference type="Proteomes" id="UP000694620">
    <property type="component" value="Chromosome 2"/>
</dbReference>
<dbReference type="Pfam" id="PF00050">
    <property type="entry name" value="Kazal_1"/>
    <property type="match status" value="1"/>
</dbReference>
<dbReference type="SUPFAM" id="SSF100895">
    <property type="entry name" value="Kazal-type serine protease inhibitors"/>
    <property type="match status" value="1"/>
</dbReference>
<reference evidence="2" key="1">
    <citation type="submission" date="2021-06" db="EMBL/GenBank/DDBJ databases">
        <authorList>
            <consortium name="Wellcome Sanger Institute Data Sharing"/>
        </authorList>
    </citation>
    <scope>NUCLEOTIDE SEQUENCE [LARGE SCALE GENOMIC DNA]</scope>
</reference>
<keyword evidence="3" id="KW-1185">Reference proteome</keyword>
<proteinExistence type="predicted"/>
<dbReference type="SMART" id="SM00280">
    <property type="entry name" value="KAZAL"/>
    <property type="match status" value="1"/>
</dbReference>
<dbReference type="InterPro" id="IPR002350">
    <property type="entry name" value="Kazal_dom"/>
</dbReference>
<dbReference type="InterPro" id="IPR036058">
    <property type="entry name" value="Kazal_dom_sf"/>
</dbReference>
<organism evidence="2 3">
    <name type="scientific">Erpetoichthys calabaricus</name>
    <name type="common">Rope fish</name>
    <name type="synonym">Calamoichthys calabaricus</name>
    <dbReference type="NCBI Taxonomy" id="27687"/>
    <lineage>
        <taxon>Eukaryota</taxon>
        <taxon>Metazoa</taxon>
        <taxon>Chordata</taxon>
        <taxon>Craniata</taxon>
        <taxon>Vertebrata</taxon>
        <taxon>Euteleostomi</taxon>
        <taxon>Actinopterygii</taxon>
        <taxon>Polypteriformes</taxon>
        <taxon>Polypteridae</taxon>
        <taxon>Erpetoichthys</taxon>
    </lineage>
</organism>
<accession>A0A8C4RQB7</accession>
<reference evidence="2" key="2">
    <citation type="submission" date="2025-08" db="UniProtKB">
        <authorList>
            <consortium name="Ensembl"/>
        </authorList>
    </citation>
    <scope>IDENTIFICATION</scope>
</reference>
<sequence>MKTLCLIIHQEESSIAHPIFSQDFCQKYKTPNDCPLNDDPVCGADGEKYKNECRFCLEYRDRNVVPVLAKCRG</sequence>
<dbReference type="Gene3D" id="3.30.60.30">
    <property type="match status" value="1"/>
</dbReference>
<evidence type="ECO:0000259" key="1">
    <source>
        <dbReference type="PROSITE" id="PS51465"/>
    </source>
</evidence>
<dbReference type="Ensembl" id="ENSECRT00000005155.1">
    <property type="protein sequence ID" value="ENSECRP00000005072.1"/>
    <property type="gene ID" value="ENSECRG00000003429.1"/>
</dbReference>
<evidence type="ECO:0000313" key="3">
    <source>
        <dbReference type="Proteomes" id="UP000694620"/>
    </source>
</evidence>
<evidence type="ECO:0000313" key="2">
    <source>
        <dbReference type="Ensembl" id="ENSECRP00000005072.1"/>
    </source>
</evidence>
<reference evidence="2" key="3">
    <citation type="submission" date="2025-09" db="UniProtKB">
        <authorList>
            <consortium name="Ensembl"/>
        </authorList>
    </citation>
    <scope>IDENTIFICATION</scope>
</reference>
<feature type="domain" description="Kazal-like" evidence="1">
    <location>
        <begin position="19"/>
        <end position="73"/>
    </location>
</feature>
<name>A0A8C4RQB7_ERPCA</name>
<dbReference type="AlphaFoldDB" id="A0A8C4RQB7"/>